<sequence length="237" mass="25363">MIHPKNKLQLLGRIRTIALTTTATLVLAACASGGLTPSQKSGFLTSSEYNRLEPVASPGPGVEIYRYVSPGFVRSDWKGVMIDPVILFQTALKNEGQKGLSEETIYKTRMIIDSELKEKAARRFNVVDKAGPGVARLSVAITGAQIEGDGFKPWNVVPVSAVLFAAQKATGLDSKTPSLVVEAKMRDSVSGKILGEGVYVMSGETFRKESSSPEAFQKLAIDWVTTAVRVSAGMAGN</sequence>
<dbReference type="PROSITE" id="PS51257">
    <property type="entry name" value="PROKAR_LIPOPROTEIN"/>
    <property type="match status" value="1"/>
</dbReference>
<evidence type="ECO:0000313" key="1">
    <source>
        <dbReference type="EMBL" id="BBU68471.1"/>
    </source>
</evidence>
<evidence type="ECO:0000313" key="2">
    <source>
        <dbReference type="Proteomes" id="UP000463961"/>
    </source>
</evidence>
<gene>
    <name evidence="1" type="ORF">ICHIAU1_07540</name>
</gene>
<dbReference type="Pfam" id="PF11769">
    <property type="entry name" value="DUF3313"/>
    <property type="match status" value="1"/>
</dbReference>
<accession>A0A679I9B6</accession>
<dbReference type="OrthoDB" id="5565234at2"/>
<keyword evidence="2" id="KW-1185">Reference proteome</keyword>
<dbReference type="RefSeq" id="WP_162050743.1">
    <property type="nucleotide sequence ID" value="NZ_AP019011.1"/>
</dbReference>
<reference evidence="2" key="1">
    <citation type="submission" date="2020-01" db="EMBL/GenBank/DDBJ databases">
        <title>Phosphoaccumulans saitamaens gen. nov., sp. nov., a polyphosphate accumulating bacterium isolated from surface river water.</title>
        <authorList>
            <person name="Watanabe K."/>
            <person name="Suda W."/>
        </authorList>
    </citation>
    <scope>NUCLEOTIDE SEQUENCE [LARGE SCALE GENOMIC DNA]</scope>
    <source>
        <strain evidence="2">ICHIAU1</strain>
    </source>
</reference>
<dbReference type="Proteomes" id="UP000463961">
    <property type="component" value="Chromosome"/>
</dbReference>
<proteinExistence type="predicted"/>
<dbReference type="EMBL" id="AP022345">
    <property type="protein sequence ID" value="BBU68471.1"/>
    <property type="molecule type" value="Genomic_DNA"/>
</dbReference>
<dbReference type="InterPro" id="IPR021747">
    <property type="entry name" value="DUF3313"/>
</dbReference>
<dbReference type="AlphaFoldDB" id="A0A679I9B6"/>
<protein>
    <submittedName>
        <fullName evidence="1">Uncharacterized protein</fullName>
    </submittedName>
</protein>
<organism evidence="1 2">
    <name type="scientific">Fluviibacter phosphoraccumulans</name>
    <dbReference type="NCBI Taxonomy" id="1751046"/>
    <lineage>
        <taxon>Bacteria</taxon>
        <taxon>Pseudomonadati</taxon>
        <taxon>Pseudomonadota</taxon>
        <taxon>Betaproteobacteria</taxon>
        <taxon>Rhodocyclales</taxon>
        <taxon>Fluviibacteraceae</taxon>
        <taxon>Fluviibacter</taxon>
    </lineage>
</organism>
<name>A0A679I9B6_9RHOO</name>